<keyword evidence="6" id="KW-1185">Reference proteome</keyword>
<dbReference type="SUPFAM" id="SSF54236">
    <property type="entry name" value="Ubiquitin-like"/>
    <property type="match status" value="1"/>
</dbReference>
<evidence type="ECO:0000313" key="6">
    <source>
        <dbReference type="Proteomes" id="UP001329430"/>
    </source>
</evidence>
<dbReference type="Gene3D" id="3.10.20.90">
    <property type="entry name" value="Phosphatidylinositol 3-kinase Catalytic Subunit, Chain A, domain 1"/>
    <property type="match status" value="1"/>
</dbReference>
<dbReference type="EMBL" id="JAVRBK010000001">
    <property type="protein sequence ID" value="KAK5649414.1"/>
    <property type="molecule type" value="Genomic_DNA"/>
</dbReference>
<proteinExistence type="predicted"/>
<organism evidence="5 6">
    <name type="scientific">Pyrocoelia pectoralis</name>
    <dbReference type="NCBI Taxonomy" id="417401"/>
    <lineage>
        <taxon>Eukaryota</taxon>
        <taxon>Metazoa</taxon>
        <taxon>Ecdysozoa</taxon>
        <taxon>Arthropoda</taxon>
        <taxon>Hexapoda</taxon>
        <taxon>Insecta</taxon>
        <taxon>Pterygota</taxon>
        <taxon>Neoptera</taxon>
        <taxon>Endopterygota</taxon>
        <taxon>Coleoptera</taxon>
        <taxon>Polyphaga</taxon>
        <taxon>Elateriformia</taxon>
        <taxon>Elateroidea</taxon>
        <taxon>Lampyridae</taxon>
        <taxon>Lampyrinae</taxon>
        <taxon>Pyrocoelia</taxon>
    </lineage>
</organism>
<dbReference type="InterPro" id="IPR015940">
    <property type="entry name" value="UBA"/>
</dbReference>
<feature type="domain" description="Ubiquitin-like" evidence="4">
    <location>
        <begin position="5"/>
        <end position="80"/>
    </location>
</feature>
<reference evidence="5 6" key="1">
    <citation type="journal article" date="2024" name="Insects">
        <title>An Improved Chromosome-Level Genome Assembly of the Firefly Pyrocoelia pectoralis.</title>
        <authorList>
            <person name="Fu X."/>
            <person name="Meyer-Rochow V.B."/>
            <person name="Ballantyne L."/>
            <person name="Zhu X."/>
        </authorList>
    </citation>
    <scope>NUCLEOTIDE SEQUENCE [LARGE SCALE GENOMIC DNA]</scope>
    <source>
        <strain evidence="5">XCY_ONT2</strain>
    </source>
</reference>
<accession>A0AAN7VTZ4</accession>
<evidence type="ECO:0000256" key="1">
    <source>
        <dbReference type="SAM" id="Coils"/>
    </source>
</evidence>
<dbReference type="CDD" id="cd14326">
    <property type="entry name" value="UBA_UBL7"/>
    <property type="match status" value="1"/>
</dbReference>
<dbReference type="InterPro" id="IPR029071">
    <property type="entry name" value="Ubiquitin-like_domsf"/>
</dbReference>
<dbReference type="GO" id="GO:0031593">
    <property type="term" value="F:polyubiquitin modification-dependent protein binding"/>
    <property type="evidence" value="ECO:0007669"/>
    <property type="project" value="TreeGrafter"/>
</dbReference>
<dbReference type="PANTHER" id="PTHR10677">
    <property type="entry name" value="UBIQUILIN"/>
    <property type="match status" value="1"/>
</dbReference>
<dbReference type="SUPFAM" id="SSF46934">
    <property type="entry name" value="UBA-like"/>
    <property type="match status" value="1"/>
</dbReference>
<dbReference type="CDD" id="cd17039">
    <property type="entry name" value="Ubl_ubiquitin_like"/>
    <property type="match status" value="1"/>
</dbReference>
<feature type="domain" description="UBA" evidence="3">
    <location>
        <begin position="316"/>
        <end position="356"/>
    </location>
</feature>
<keyword evidence="1" id="KW-0175">Coiled coil</keyword>
<evidence type="ECO:0008006" key="7">
    <source>
        <dbReference type="Google" id="ProtNLM"/>
    </source>
</evidence>
<evidence type="ECO:0000313" key="5">
    <source>
        <dbReference type="EMBL" id="KAK5649414.1"/>
    </source>
</evidence>
<name>A0AAN7VTZ4_9COLE</name>
<protein>
    <recommendedName>
        <fullName evidence="7">Ubiquitin-like protein 7</fullName>
    </recommendedName>
</protein>
<dbReference type="InterPro" id="IPR047878">
    <property type="entry name" value="UBL7_UBA"/>
</dbReference>
<dbReference type="Pfam" id="PF00240">
    <property type="entry name" value="ubiquitin"/>
    <property type="match status" value="1"/>
</dbReference>
<dbReference type="GO" id="GO:0005829">
    <property type="term" value="C:cytosol"/>
    <property type="evidence" value="ECO:0007669"/>
    <property type="project" value="TreeGrafter"/>
</dbReference>
<dbReference type="GO" id="GO:0006511">
    <property type="term" value="P:ubiquitin-dependent protein catabolic process"/>
    <property type="evidence" value="ECO:0007669"/>
    <property type="project" value="TreeGrafter"/>
</dbReference>
<evidence type="ECO:0000259" key="3">
    <source>
        <dbReference type="PROSITE" id="PS50030"/>
    </source>
</evidence>
<feature type="region of interest" description="Disordered" evidence="2">
    <location>
        <begin position="209"/>
        <end position="228"/>
    </location>
</feature>
<dbReference type="PROSITE" id="PS50053">
    <property type="entry name" value="UBIQUITIN_2"/>
    <property type="match status" value="1"/>
</dbReference>
<dbReference type="Proteomes" id="UP001329430">
    <property type="component" value="Chromosome 1"/>
</dbReference>
<evidence type="ECO:0000259" key="4">
    <source>
        <dbReference type="PROSITE" id="PS50053"/>
    </source>
</evidence>
<dbReference type="Gene3D" id="1.10.8.10">
    <property type="entry name" value="DNA helicase RuvA subunit, C-terminal domain"/>
    <property type="match status" value="1"/>
</dbReference>
<dbReference type="InterPro" id="IPR015496">
    <property type="entry name" value="Ubiquilin"/>
</dbReference>
<feature type="compositionally biased region" description="Polar residues" evidence="2">
    <location>
        <begin position="216"/>
        <end position="228"/>
    </location>
</feature>
<evidence type="ECO:0000256" key="2">
    <source>
        <dbReference type="SAM" id="MobiDB-lite"/>
    </source>
</evidence>
<sequence length="359" mass="38663">MCDNIVLGVRLQPNQYERIKLDNINLENKVELLKEEAAKTLNVEKQRIELVYCGIILEDSSTLSSYGVKSGVTLHVLEKKVPVNNPKANAITETDVQQLVVAFRSFLLCSGYRAALHKLTRPNVLDNIIASTPGLAEDPVAIAIIRDSELIMQLAHPDTVRSVGESHPALIDAAHRIAAFVSKETQSSSFNTEAGTSSGYSYSLEALSDDEDMESPNETPQEATPLTRNSSYNAITAAQLAAAIANATNATYGLPNSPGNTSSTPTGAANTNTIITSEMFSSAMQQAFSSSSQNQTPTTNTLGNNITESFEAMARRLQPQLQQMREMGLVNEVVNIRALQTTSGDVQAAIELVLSGAFE</sequence>
<dbReference type="SMART" id="SM00165">
    <property type="entry name" value="UBA"/>
    <property type="match status" value="1"/>
</dbReference>
<dbReference type="InterPro" id="IPR009060">
    <property type="entry name" value="UBA-like_sf"/>
</dbReference>
<dbReference type="AlphaFoldDB" id="A0AAN7VTZ4"/>
<feature type="coiled-coil region" evidence="1">
    <location>
        <begin position="16"/>
        <end position="43"/>
    </location>
</feature>
<comment type="caution">
    <text evidence="5">The sequence shown here is derived from an EMBL/GenBank/DDBJ whole genome shotgun (WGS) entry which is preliminary data.</text>
</comment>
<dbReference type="PROSITE" id="PS50030">
    <property type="entry name" value="UBA"/>
    <property type="match status" value="1"/>
</dbReference>
<dbReference type="PANTHER" id="PTHR10677:SF25">
    <property type="entry name" value="UBIQUITIN-LIKE PROTEIN 7"/>
    <property type="match status" value="1"/>
</dbReference>
<gene>
    <name evidence="5" type="ORF">RI129_000443</name>
</gene>
<dbReference type="InterPro" id="IPR000626">
    <property type="entry name" value="Ubiquitin-like_dom"/>
</dbReference>